<proteinExistence type="inferred from homology"/>
<dbReference type="PANTHER" id="PTHR10543:SF24">
    <property type="entry name" value="CAROTENOID ISOMEROOXYGENASE"/>
    <property type="match status" value="1"/>
</dbReference>
<keyword evidence="3" id="KW-0560">Oxidoreductase</keyword>
<feature type="binding site" evidence="5">
    <location>
        <position position="199"/>
    </location>
    <ligand>
        <name>Fe cation</name>
        <dbReference type="ChEBI" id="CHEBI:24875"/>
        <note>catalytic</note>
    </ligand>
</feature>
<accession>A0A6G0XC07</accession>
<keyword evidence="2 5" id="KW-0479">Metal-binding</keyword>
<protein>
    <recommendedName>
        <fullName evidence="8">Dioxygenase</fullName>
    </recommendedName>
</protein>
<evidence type="ECO:0008006" key="8">
    <source>
        <dbReference type="Google" id="ProtNLM"/>
    </source>
</evidence>
<comment type="similarity">
    <text evidence="1">Belongs to the carotenoid oxygenase family.</text>
</comment>
<dbReference type="AlphaFoldDB" id="A0A6G0XC07"/>
<gene>
    <name evidence="6" type="ORF">Ae201684_006699</name>
</gene>
<keyword evidence="7" id="KW-1185">Reference proteome</keyword>
<dbReference type="InterPro" id="IPR011048">
    <property type="entry name" value="Haem_d1_sf"/>
</dbReference>
<dbReference type="PANTHER" id="PTHR10543">
    <property type="entry name" value="BETA-CAROTENE DIOXYGENASE"/>
    <property type="match status" value="1"/>
</dbReference>
<dbReference type="Pfam" id="PF03055">
    <property type="entry name" value="RPE65"/>
    <property type="match status" value="1"/>
</dbReference>
<feature type="binding site" evidence="5">
    <location>
        <position position="317"/>
    </location>
    <ligand>
        <name>Fe cation</name>
        <dbReference type="ChEBI" id="CHEBI:24875"/>
        <note>catalytic</note>
    </ligand>
</feature>
<sequence length="514" mass="57149">MLSTANNNKALRIGFENLIEKTEPVLCRVLEGSVPAWLRNTALYRTAPGMFNLPIEGSPDKTRRIHHWFDGLGSMHQFHVRDDGSVWYHNRFIATGARTALSTSGRPPIMFGQPHDPCVTIFGKVAAVFNTLTSSHSLDDSNLNVTVSSMVHSLEPNTVAVKSDYNCLQLVDADTFETKKFVRYDAYDPKLNGAIAASHEEFDPVTNEYFNINMDRVGKHTGVFSMNADGVVREAVITTPPGRPSVYVHSFSSTAKYLILTTTPCVVDPLKTLWYNNLAEAMTWQGDKHPVLFHVVERTSMTHVATFEAATPFYFFHSINAFDDGDDIVLDLVHYEDSRIVQEFAIPTMLDGKCFSIPSRYARYRLNNLSAHRGHVLAPFPKVGAPKLAAAPLLMELPTINERFRHCKAYQFVYAVNVTDKSSRFFDSVVKLDVNTGDVLTWAPGDGFFPGEPMFVPNPNEEAEDAGVLLTVVLDGHGKRSYLVVLDAKDLSVVARVEAPVVVPLGFHGMHKAK</sequence>
<evidence type="ECO:0000313" key="6">
    <source>
        <dbReference type="EMBL" id="KAF0737544.1"/>
    </source>
</evidence>
<evidence type="ECO:0000256" key="4">
    <source>
        <dbReference type="ARBA" id="ARBA00023004"/>
    </source>
</evidence>
<organism evidence="6 7">
    <name type="scientific">Aphanomyces euteiches</name>
    <dbReference type="NCBI Taxonomy" id="100861"/>
    <lineage>
        <taxon>Eukaryota</taxon>
        <taxon>Sar</taxon>
        <taxon>Stramenopiles</taxon>
        <taxon>Oomycota</taxon>
        <taxon>Saprolegniomycetes</taxon>
        <taxon>Saprolegniales</taxon>
        <taxon>Verrucalvaceae</taxon>
        <taxon>Aphanomyces</taxon>
    </lineage>
</organism>
<dbReference type="GO" id="GO:0010436">
    <property type="term" value="F:carotenoid dioxygenase activity"/>
    <property type="evidence" value="ECO:0007669"/>
    <property type="project" value="TreeGrafter"/>
</dbReference>
<dbReference type="Proteomes" id="UP000481153">
    <property type="component" value="Unassembled WGS sequence"/>
</dbReference>
<comment type="cofactor">
    <cofactor evidence="5">
        <name>Fe(2+)</name>
        <dbReference type="ChEBI" id="CHEBI:29033"/>
    </cofactor>
    <text evidence="5">Binds 1 Fe(2+) ion per subunit.</text>
</comment>
<dbReference type="InterPro" id="IPR004294">
    <property type="entry name" value="Carotenoid_Oase"/>
</dbReference>
<feature type="binding site" evidence="5">
    <location>
        <position position="508"/>
    </location>
    <ligand>
        <name>Fe cation</name>
        <dbReference type="ChEBI" id="CHEBI:24875"/>
        <note>catalytic</note>
    </ligand>
</feature>
<evidence type="ECO:0000256" key="3">
    <source>
        <dbReference type="ARBA" id="ARBA00023002"/>
    </source>
</evidence>
<dbReference type="EMBL" id="VJMJ01000084">
    <property type="protein sequence ID" value="KAF0737544.1"/>
    <property type="molecule type" value="Genomic_DNA"/>
</dbReference>
<dbReference type="GO" id="GO:0046872">
    <property type="term" value="F:metal ion binding"/>
    <property type="evidence" value="ECO:0007669"/>
    <property type="project" value="UniProtKB-KW"/>
</dbReference>
<dbReference type="GO" id="GO:0016121">
    <property type="term" value="P:carotene catabolic process"/>
    <property type="evidence" value="ECO:0007669"/>
    <property type="project" value="TreeGrafter"/>
</dbReference>
<evidence type="ECO:0000256" key="5">
    <source>
        <dbReference type="PIRSR" id="PIRSR604294-1"/>
    </source>
</evidence>
<keyword evidence="4 5" id="KW-0408">Iron</keyword>
<reference evidence="6 7" key="1">
    <citation type="submission" date="2019-07" db="EMBL/GenBank/DDBJ databases">
        <title>Genomics analysis of Aphanomyces spp. identifies a new class of oomycete effector associated with host adaptation.</title>
        <authorList>
            <person name="Gaulin E."/>
        </authorList>
    </citation>
    <scope>NUCLEOTIDE SEQUENCE [LARGE SCALE GENOMIC DNA]</scope>
    <source>
        <strain evidence="6 7">ATCC 201684</strain>
    </source>
</reference>
<feature type="binding site" evidence="5">
    <location>
        <position position="249"/>
    </location>
    <ligand>
        <name>Fe cation</name>
        <dbReference type="ChEBI" id="CHEBI:24875"/>
        <note>catalytic</note>
    </ligand>
</feature>
<name>A0A6G0XC07_9STRA</name>
<evidence type="ECO:0000256" key="2">
    <source>
        <dbReference type="ARBA" id="ARBA00022723"/>
    </source>
</evidence>
<dbReference type="VEuPathDB" id="FungiDB:AeMF1_015539"/>
<evidence type="ECO:0000313" key="7">
    <source>
        <dbReference type="Proteomes" id="UP000481153"/>
    </source>
</evidence>
<dbReference type="SUPFAM" id="SSF51004">
    <property type="entry name" value="C-terminal (heme d1) domain of cytochrome cd1-nitrite reductase"/>
    <property type="match status" value="1"/>
</dbReference>
<evidence type="ECO:0000256" key="1">
    <source>
        <dbReference type="ARBA" id="ARBA00006787"/>
    </source>
</evidence>
<comment type="caution">
    <text evidence="6">The sequence shown here is derived from an EMBL/GenBank/DDBJ whole genome shotgun (WGS) entry which is preliminary data.</text>
</comment>